<evidence type="ECO:0000313" key="3">
    <source>
        <dbReference type="Proteomes" id="UP000439903"/>
    </source>
</evidence>
<dbReference type="InterPro" id="IPR036047">
    <property type="entry name" value="F-box-like_dom_sf"/>
</dbReference>
<protein>
    <submittedName>
        <fullName evidence="2">F-box domain-containing protein</fullName>
    </submittedName>
</protein>
<dbReference type="Pfam" id="PF12937">
    <property type="entry name" value="F-box-like"/>
    <property type="match status" value="1"/>
</dbReference>
<proteinExistence type="predicted"/>
<dbReference type="SUPFAM" id="SSF81383">
    <property type="entry name" value="F-box domain"/>
    <property type="match status" value="1"/>
</dbReference>
<dbReference type="AlphaFoldDB" id="A0A8H4AJ52"/>
<name>A0A8H4AJ52_GIGMA</name>
<dbReference type="Gene3D" id="3.80.10.10">
    <property type="entry name" value="Ribonuclease Inhibitor"/>
    <property type="match status" value="1"/>
</dbReference>
<comment type="caution">
    <text evidence="2">The sequence shown here is derived from an EMBL/GenBank/DDBJ whole genome shotgun (WGS) entry which is preliminary data.</text>
</comment>
<keyword evidence="3" id="KW-1185">Reference proteome</keyword>
<dbReference type="SUPFAM" id="SSF52047">
    <property type="entry name" value="RNI-like"/>
    <property type="match status" value="1"/>
</dbReference>
<evidence type="ECO:0000313" key="2">
    <source>
        <dbReference type="EMBL" id="KAF0501624.1"/>
    </source>
</evidence>
<organism evidence="2 3">
    <name type="scientific">Gigaspora margarita</name>
    <dbReference type="NCBI Taxonomy" id="4874"/>
    <lineage>
        <taxon>Eukaryota</taxon>
        <taxon>Fungi</taxon>
        <taxon>Fungi incertae sedis</taxon>
        <taxon>Mucoromycota</taxon>
        <taxon>Glomeromycotina</taxon>
        <taxon>Glomeromycetes</taxon>
        <taxon>Diversisporales</taxon>
        <taxon>Gigasporaceae</taxon>
        <taxon>Gigaspora</taxon>
    </lineage>
</organism>
<reference evidence="2 3" key="1">
    <citation type="journal article" date="2019" name="Environ. Microbiol.">
        <title>At the nexus of three kingdoms: the genome of the mycorrhizal fungus Gigaspora margarita provides insights into plant, endobacterial and fungal interactions.</title>
        <authorList>
            <person name="Venice F."/>
            <person name="Ghignone S."/>
            <person name="Salvioli di Fossalunga A."/>
            <person name="Amselem J."/>
            <person name="Novero M."/>
            <person name="Xianan X."/>
            <person name="Sedzielewska Toro K."/>
            <person name="Morin E."/>
            <person name="Lipzen A."/>
            <person name="Grigoriev I.V."/>
            <person name="Henrissat B."/>
            <person name="Martin F.M."/>
            <person name="Bonfante P."/>
        </authorList>
    </citation>
    <scope>NUCLEOTIDE SEQUENCE [LARGE SCALE GENOMIC DNA]</scope>
    <source>
        <strain evidence="2 3">BEG34</strain>
    </source>
</reference>
<gene>
    <name evidence="2" type="ORF">F8M41_019974</name>
</gene>
<feature type="domain" description="F-box" evidence="1">
    <location>
        <begin position="2"/>
        <end position="44"/>
    </location>
</feature>
<dbReference type="InterPro" id="IPR032675">
    <property type="entry name" value="LRR_dom_sf"/>
</dbReference>
<sequence length="212" mass="24628">MALPNECFIEIFNNLRTDFKSLFSCLLVNRQWCRIIIPILWNEPTKYSKDRRLIKIYLSALNAEEQALLVPFNINFPNCPRPLFEYASYTKSVGFFLPAGVKNWLDVEGSRDSQLNKRIPVEAIKYALIKMFLRTSKNLKCLTLSGVINKAILESLYMKNTIIDLSLLHIYFDCNEIELLMKIISKSTKLDYLSLSYNQLGFKGMEAYRSIN</sequence>
<evidence type="ECO:0000259" key="1">
    <source>
        <dbReference type="Pfam" id="PF12937"/>
    </source>
</evidence>
<dbReference type="InterPro" id="IPR001810">
    <property type="entry name" value="F-box_dom"/>
</dbReference>
<accession>A0A8H4AJ52</accession>
<dbReference type="CDD" id="cd09917">
    <property type="entry name" value="F-box_SF"/>
    <property type="match status" value="1"/>
</dbReference>
<dbReference type="Proteomes" id="UP000439903">
    <property type="component" value="Unassembled WGS sequence"/>
</dbReference>
<dbReference type="EMBL" id="WTPW01000534">
    <property type="protein sequence ID" value="KAF0501624.1"/>
    <property type="molecule type" value="Genomic_DNA"/>
</dbReference>
<dbReference type="OrthoDB" id="2163268at2759"/>